<dbReference type="GO" id="GO:0004521">
    <property type="term" value="F:RNA endonuclease activity"/>
    <property type="evidence" value="ECO:0007669"/>
    <property type="project" value="TreeGrafter"/>
</dbReference>
<dbReference type="Gene3D" id="3.30.360.20">
    <property type="entry name" value="RNA 3'-terminal phosphate cyclase, insert domain"/>
    <property type="match status" value="1"/>
</dbReference>
<comment type="subcellular location">
    <subcellularLocation>
        <location evidence="1">Nucleus</location>
        <location evidence="1">Nucleolus</location>
    </subcellularLocation>
</comment>
<dbReference type="Pfam" id="PF05189">
    <property type="entry name" value="RTC_insert"/>
    <property type="match status" value="1"/>
</dbReference>
<dbReference type="InterPro" id="IPR000228">
    <property type="entry name" value="RNA3'_term_phos_cyc"/>
</dbReference>
<evidence type="ECO:0000256" key="2">
    <source>
        <dbReference type="ARBA" id="ARBA00007089"/>
    </source>
</evidence>
<dbReference type="InterPro" id="IPR036553">
    <property type="entry name" value="RPTC_insert"/>
</dbReference>
<keyword evidence="8" id="KW-1185">Reference proteome</keyword>
<dbReference type="NCBIfam" id="TIGR03400">
    <property type="entry name" value="18S_RNA_Rcl1p"/>
    <property type="match status" value="1"/>
</dbReference>
<feature type="domain" description="RNA 3'-terminal phosphate cyclase insert" evidence="6">
    <location>
        <begin position="184"/>
        <end position="287"/>
    </location>
</feature>
<dbReference type="GO" id="GO:0005730">
    <property type="term" value="C:nucleolus"/>
    <property type="evidence" value="ECO:0007669"/>
    <property type="project" value="UniProtKB-SubCell"/>
</dbReference>
<dbReference type="PROSITE" id="PS01287">
    <property type="entry name" value="RTC"/>
    <property type="match status" value="1"/>
</dbReference>
<sequence>MKKHKPNMLSFNGSNFMRQRLILSVLTGKAISISNIRSTDTEPGLREYEVNLLRLLDKITNGTWLEVNETGTSFMFSPGALTGGVIHHECSKLRGIGYYLEVIFALAPFCKKPLTATLKGVTNNQVDPSVDSFKSAGVSVLKQFVVIDPGIEFHIKKRGLEPDGGGEVHLHFPKLKLKAVQVKDMGKIKKVRGTAFAVKVSPALANRFVTTAKGEMLKFLPNVFIMSDLMKGSAGGYSPGYGGCLIAETTTGVVVSADVSCLPPPAARQVPEELGKTCASLLLEAISRGGVVDSNFQSLACLYLTFTSTDISQIVLGPLSPYTIEFIRHLRLFVGIMFKLEPYVEADDDVLNVGTNKVLLSGVGVGYHNLPRGGASRSLSTYSHFNFLAEWTDDN</sequence>
<evidence type="ECO:0000313" key="8">
    <source>
        <dbReference type="Proteomes" id="UP000466442"/>
    </source>
</evidence>
<evidence type="ECO:0000313" key="7">
    <source>
        <dbReference type="EMBL" id="KAF6205933.1"/>
    </source>
</evidence>
<dbReference type="SUPFAM" id="SSF55205">
    <property type="entry name" value="EPT/RTPC-like"/>
    <property type="match status" value="1"/>
</dbReference>
<evidence type="ECO:0008006" key="9">
    <source>
        <dbReference type="Google" id="ProtNLM"/>
    </source>
</evidence>
<evidence type="ECO:0000256" key="1">
    <source>
        <dbReference type="ARBA" id="ARBA00004604"/>
    </source>
</evidence>
<reference evidence="7" key="1">
    <citation type="journal article" date="2021" name="Mol. Ecol. Resour.">
        <title>Apolygus lucorum genome provides insights into omnivorousness and mesophyll feeding.</title>
        <authorList>
            <person name="Liu Y."/>
            <person name="Liu H."/>
            <person name="Wang H."/>
            <person name="Huang T."/>
            <person name="Liu B."/>
            <person name="Yang B."/>
            <person name="Yin L."/>
            <person name="Li B."/>
            <person name="Zhang Y."/>
            <person name="Zhang S."/>
            <person name="Jiang F."/>
            <person name="Zhang X."/>
            <person name="Ren Y."/>
            <person name="Wang B."/>
            <person name="Wang S."/>
            <person name="Lu Y."/>
            <person name="Wu K."/>
            <person name="Fan W."/>
            <person name="Wang G."/>
        </authorList>
    </citation>
    <scope>NUCLEOTIDE SEQUENCE</scope>
    <source>
        <strain evidence="7">12Hb</strain>
    </source>
</reference>
<dbReference type="InterPro" id="IPR037136">
    <property type="entry name" value="RNA3'_phos_cyclase_dom_sf"/>
</dbReference>
<evidence type="ECO:0000259" key="5">
    <source>
        <dbReference type="Pfam" id="PF01137"/>
    </source>
</evidence>
<comment type="caution">
    <text evidence="7">The sequence shown here is derived from an EMBL/GenBank/DDBJ whole genome shotgun (WGS) entry which is preliminary data.</text>
</comment>
<keyword evidence="4" id="KW-0539">Nucleus</keyword>
<gene>
    <name evidence="7" type="ORF">GE061_020109</name>
</gene>
<dbReference type="InterPro" id="IPR023797">
    <property type="entry name" value="RNA3'_phos_cyclase_dom"/>
</dbReference>
<accession>A0A8S9XAF2</accession>
<dbReference type="InterPro" id="IPR020719">
    <property type="entry name" value="RNA3'_term_phos_cycl-like_CS"/>
</dbReference>
<keyword evidence="3" id="KW-0690">Ribosome biogenesis</keyword>
<dbReference type="AlphaFoldDB" id="A0A8S9XAF2"/>
<dbReference type="InterPro" id="IPR013792">
    <property type="entry name" value="RNA3'P_cycl/enolpyr_Trfase_a/b"/>
</dbReference>
<dbReference type="Proteomes" id="UP000466442">
    <property type="component" value="Linkage Group LG9"/>
</dbReference>
<dbReference type="EMBL" id="WIXP02000009">
    <property type="protein sequence ID" value="KAF6205933.1"/>
    <property type="molecule type" value="Genomic_DNA"/>
</dbReference>
<evidence type="ECO:0000256" key="3">
    <source>
        <dbReference type="ARBA" id="ARBA00022517"/>
    </source>
</evidence>
<dbReference type="PANTHER" id="PTHR11096:SF1">
    <property type="entry name" value="RNA 3'-TERMINAL PHOSPHATE CYCLASE-LIKE PROTEIN"/>
    <property type="match status" value="1"/>
</dbReference>
<dbReference type="InterPro" id="IPR016443">
    <property type="entry name" value="RNA3'_term_phos_cyc_type_2"/>
</dbReference>
<name>A0A8S9XAF2_APOLU</name>
<dbReference type="Pfam" id="PF01137">
    <property type="entry name" value="RTC"/>
    <property type="match status" value="1"/>
</dbReference>
<feature type="domain" description="RNA 3'-terminal phosphate cyclase" evidence="5">
    <location>
        <begin position="10"/>
        <end position="339"/>
    </location>
</feature>
<evidence type="ECO:0000259" key="6">
    <source>
        <dbReference type="Pfam" id="PF05189"/>
    </source>
</evidence>
<dbReference type="PANTHER" id="PTHR11096">
    <property type="entry name" value="RNA 3' TERMINAL PHOSPHATE CYCLASE"/>
    <property type="match status" value="1"/>
</dbReference>
<dbReference type="GO" id="GO:0000479">
    <property type="term" value="P:endonucleolytic cleavage of tricistronic rRNA transcript (SSU-rRNA, 5.8S rRNA, LSU-rRNA)"/>
    <property type="evidence" value="ECO:0007669"/>
    <property type="project" value="TreeGrafter"/>
</dbReference>
<comment type="similarity">
    <text evidence="2">Belongs to the RNA 3'-terminal cyclase family. Type 2 subfamily.</text>
</comment>
<dbReference type="InterPro" id="IPR013791">
    <property type="entry name" value="RNA3'-term_phos_cycl_insert"/>
</dbReference>
<organism evidence="7 8">
    <name type="scientific">Apolygus lucorum</name>
    <name type="common">Small green plant bug</name>
    <name type="synonym">Lygocoris lucorum</name>
    <dbReference type="NCBI Taxonomy" id="248454"/>
    <lineage>
        <taxon>Eukaryota</taxon>
        <taxon>Metazoa</taxon>
        <taxon>Ecdysozoa</taxon>
        <taxon>Arthropoda</taxon>
        <taxon>Hexapoda</taxon>
        <taxon>Insecta</taxon>
        <taxon>Pterygota</taxon>
        <taxon>Neoptera</taxon>
        <taxon>Paraneoptera</taxon>
        <taxon>Hemiptera</taxon>
        <taxon>Heteroptera</taxon>
        <taxon>Panheteroptera</taxon>
        <taxon>Cimicomorpha</taxon>
        <taxon>Miridae</taxon>
        <taxon>Mirini</taxon>
        <taxon>Apolygus</taxon>
    </lineage>
</organism>
<proteinExistence type="inferred from homology"/>
<protein>
    <recommendedName>
        <fullName evidence="9">RNA 3'-terminal phosphate cyclase domain-containing protein</fullName>
    </recommendedName>
</protein>
<dbReference type="Gene3D" id="3.65.10.20">
    <property type="entry name" value="RNA 3'-terminal phosphate cyclase domain"/>
    <property type="match status" value="1"/>
</dbReference>
<dbReference type="CDD" id="cd00875">
    <property type="entry name" value="RNA_Cyclase_Class_I"/>
    <property type="match status" value="1"/>
</dbReference>
<evidence type="ECO:0000256" key="4">
    <source>
        <dbReference type="ARBA" id="ARBA00023242"/>
    </source>
</evidence>
<dbReference type="OrthoDB" id="1911237at2759"/>